<dbReference type="GO" id="GO:0004222">
    <property type="term" value="F:metalloendopeptidase activity"/>
    <property type="evidence" value="ECO:0007669"/>
    <property type="project" value="InterPro"/>
</dbReference>
<dbReference type="PROSITE" id="PS00143">
    <property type="entry name" value="INSULINASE"/>
    <property type="match status" value="1"/>
</dbReference>
<dbReference type="FunFam" id="3.30.830.10:FF:000008">
    <property type="entry name" value="Mitochondrial-processing peptidase subunit beta"/>
    <property type="match status" value="1"/>
</dbReference>
<feature type="domain" description="Peptidase M16 C-terminal" evidence="4">
    <location>
        <begin position="165"/>
        <end position="341"/>
    </location>
</feature>
<evidence type="ECO:0000313" key="5">
    <source>
        <dbReference type="EMBL" id="MBS4539899.1"/>
    </source>
</evidence>
<dbReference type="GO" id="GO:0046872">
    <property type="term" value="F:metal ion binding"/>
    <property type="evidence" value="ECO:0007669"/>
    <property type="project" value="InterPro"/>
</dbReference>
<comment type="similarity">
    <text evidence="1 2">Belongs to the peptidase M16 family.</text>
</comment>
<dbReference type="InterPro" id="IPR001431">
    <property type="entry name" value="Pept_M16_Zn_BS"/>
</dbReference>
<name>A0A942UZZ7_9FIRM</name>
<evidence type="ECO:0000259" key="4">
    <source>
        <dbReference type="Pfam" id="PF05193"/>
    </source>
</evidence>
<feature type="domain" description="Peptidase M16 N-terminal" evidence="3">
    <location>
        <begin position="12"/>
        <end position="158"/>
    </location>
</feature>
<dbReference type="InterPro" id="IPR050361">
    <property type="entry name" value="MPP/UQCRC_Complex"/>
</dbReference>
<dbReference type="RefSeq" id="WP_203367806.1">
    <property type="nucleotide sequence ID" value="NZ_WSFT01000053.1"/>
</dbReference>
<dbReference type="PANTHER" id="PTHR11851">
    <property type="entry name" value="METALLOPROTEASE"/>
    <property type="match status" value="1"/>
</dbReference>
<dbReference type="Proteomes" id="UP000724672">
    <property type="component" value="Unassembled WGS sequence"/>
</dbReference>
<dbReference type="Pfam" id="PF00675">
    <property type="entry name" value="Peptidase_M16"/>
    <property type="match status" value="1"/>
</dbReference>
<dbReference type="SUPFAM" id="SSF63411">
    <property type="entry name" value="LuxS/MPP-like metallohydrolase"/>
    <property type="match status" value="2"/>
</dbReference>
<reference evidence="5" key="1">
    <citation type="submission" date="2019-12" db="EMBL/GenBank/DDBJ databases">
        <title>Clostridiaceae gen. nov. sp. nov., isolated from sediment in Xinjiang, China.</title>
        <authorList>
            <person name="Zhang R."/>
        </authorList>
    </citation>
    <scope>NUCLEOTIDE SEQUENCE</scope>
    <source>
        <strain evidence="5">D2Q-11</strain>
    </source>
</reference>
<evidence type="ECO:0000256" key="2">
    <source>
        <dbReference type="RuleBase" id="RU004447"/>
    </source>
</evidence>
<comment type="caution">
    <text evidence="5">The sequence shown here is derived from an EMBL/GenBank/DDBJ whole genome shotgun (WGS) entry which is preliminary data.</text>
</comment>
<proteinExistence type="inferred from homology"/>
<dbReference type="GO" id="GO:0006508">
    <property type="term" value="P:proteolysis"/>
    <property type="evidence" value="ECO:0007669"/>
    <property type="project" value="InterPro"/>
</dbReference>
<evidence type="ECO:0000313" key="6">
    <source>
        <dbReference type="Proteomes" id="UP000724672"/>
    </source>
</evidence>
<accession>A0A942UZZ7</accession>
<keyword evidence="6" id="KW-1185">Reference proteome</keyword>
<gene>
    <name evidence="5" type="ORF">GOQ27_15595</name>
</gene>
<dbReference type="Gene3D" id="3.30.830.10">
    <property type="entry name" value="Metalloenzyme, LuxS/M16 peptidase-like"/>
    <property type="match status" value="2"/>
</dbReference>
<dbReference type="InterPro" id="IPR007863">
    <property type="entry name" value="Peptidase_M16_C"/>
</dbReference>
<dbReference type="PANTHER" id="PTHR11851:SF49">
    <property type="entry name" value="MITOCHONDRIAL-PROCESSING PEPTIDASE SUBUNIT ALPHA"/>
    <property type="match status" value="1"/>
</dbReference>
<dbReference type="Pfam" id="PF05193">
    <property type="entry name" value="Peptidase_M16_C"/>
    <property type="match status" value="1"/>
</dbReference>
<dbReference type="AlphaFoldDB" id="A0A942UZZ7"/>
<protein>
    <submittedName>
        <fullName evidence="5">Insulinase family protein</fullName>
    </submittedName>
</protein>
<evidence type="ECO:0000259" key="3">
    <source>
        <dbReference type="Pfam" id="PF00675"/>
    </source>
</evidence>
<dbReference type="EMBL" id="WSFT01000053">
    <property type="protein sequence ID" value="MBS4539899.1"/>
    <property type="molecule type" value="Genomic_DNA"/>
</dbReference>
<organism evidence="5 6">
    <name type="scientific">Anaeromonas frigoriresistens</name>
    <dbReference type="NCBI Taxonomy" id="2683708"/>
    <lineage>
        <taxon>Bacteria</taxon>
        <taxon>Bacillati</taxon>
        <taxon>Bacillota</taxon>
        <taxon>Tissierellia</taxon>
        <taxon>Tissierellales</taxon>
        <taxon>Thermohalobacteraceae</taxon>
        <taxon>Anaeromonas</taxon>
    </lineage>
</organism>
<dbReference type="InterPro" id="IPR011249">
    <property type="entry name" value="Metalloenz_LuxS/M16"/>
</dbReference>
<evidence type="ECO:0000256" key="1">
    <source>
        <dbReference type="ARBA" id="ARBA00007261"/>
    </source>
</evidence>
<dbReference type="InterPro" id="IPR011765">
    <property type="entry name" value="Pept_M16_N"/>
</dbReference>
<sequence>MYNKLELSNGIRVITENIPYVKSVSIGLWIEAGSRYEDINNNGVSHFIEHMLFKGTNKRSARDIADAIDSVGGQMNAFTSKECTCFYIKILDNHIDLAIDVLQDMLFDSKFEEAEIEKEKSVIIEEINMYEDSPEELVHDLLSKTLFNSHPLSYPILGNKKSVNNLTKKGIKEYFNTYYRPDNLVISVVGNINEKQLLKSLERNFGKWSNVKDTIQADISTPTIKGNFISRKKQTEQLHLCLGLQGINQGSDDLYSLLVLNNIFGGSMSSRLFQKVREDMGLAYSIYSYPSTYKDTGAFTIYAGLNPNHLINLSEIIATEIEEVKKNSFSDEEIYKSKEQLKGNYILGLESTSSRMSAYGQSELLNRDINTSKQIIDKINGVNKTSINELIKEIFDYNKMNIAYIGNLKDSDKTEKNLKNLYKNTPFKK</sequence>